<dbReference type="PANTHER" id="PTHR10869">
    <property type="entry name" value="PROLYL 4-HYDROXYLASE ALPHA SUBUNIT"/>
    <property type="match status" value="1"/>
</dbReference>
<dbReference type="GO" id="GO:0016705">
    <property type="term" value="F:oxidoreductase activity, acting on paired donors, with incorporation or reduction of molecular oxygen"/>
    <property type="evidence" value="ECO:0007669"/>
    <property type="project" value="InterPro"/>
</dbReference>
<dbReference type="InterPro" id="IPR044862">
    <property type="entry name" value="Pro_4_hyd_alph_FE2OG_OXY"/>
</dbReference>
<evidence type="ECO:0000259" key="7">
    <source>
        <dbReference type="PROSITE" id="PS51471"/>
    </source>
</evidence>
<keyword evidence="2" id="KW-0479">Metal-binding</keyword>
<protein>
    <submittedName>
        <fullName evidence="8">2OG-Fe(II) oxygenase</fullName>
    </submittedName>
</protein>
<dbReference type="InterPro" id="IPR045054">
    <property type="entry name" value="P4HA-like"/>
</dbReference>
<evidence type="ECO:0000256" key="3">
    <source>
        <dbReference type="ARBA" id="ARBA00022896"/>
    </source>
</evidence>
<accession>A0A2B0LMQ6</accession>
<reference evidence="8 9" key="1">
    <citation type="submission" date="2017-09" db="EMBL/GenBank/DDBJ databases">
        <title>Large-scale bioinformatics analysis of Bacillus genomes uncovers conserved roles of natural products in bacterial physiology.</title>
        <authorList>
            <consortium name="Agbiome Team Llc"/>
            <person name="Bleich R.M."/>
            <person name="Grubbs K.J."/>
            <person name="Santa Maria K.C."/>
            <person name="Allen S.E."/>
            <person name="Farag S."/>
            <person name="Shank E.A."/>
            <person name="Bowers A."/>
        </authorList>
    </citation>
    <scope>NUCLEOTIDE SEQUENCE [LARGE SCALE GENOMIC DNA]</scope>
    <source>
        <strain evidence="8 9">AFS083043</strain>
    </source>
</reference>
<organism evidence="8 9">
    <name type="scientific">Bacillus cereus</name>
    <dbReference type="NCBI Taxonomy" id="1396"/>
    <lineage>
        <taxon>Bacteria</taxon>
        <taxon>Bacillati</taxon>
        <taxon>Bacillota</taxon>
        <taxon>Bacilli</taxon>
        <taxon>Bacillales</taxon>
        <taxon>Bacillaceae</taxon>
        <taxon>Bacillus</taxon>
        <taxon>Bacillus cereus group</taxon>
    </lineage>
</organism>
<comment type="cofactor">
    <cofactor evidence="1">
        <name>L-ascorbate</name>
        <dbReference type="ChEBI" id="CHEBI:38290"/>
    </cofactor>
</comment>
<comment type="caution">
    <text evidence="8">The sequence shown here is derived from an EMBL/GenBank/DDBJ whole genome shotgun (WGS) entry which is preliminary data.</text>
</comment>
<gene>
    <name evidence="8" type="ORF">COI93_18455</name>
</gene>
<proteinExistence type="predicted"/>
<evidence type="ECO:0000256" key="6">
    <source>
        <dbReference type="ARBA" id="ARBA00023004"/>
    </source>
</evidence>
<dbReference type="InterPro" id="IPR006620">
    <property type="entry name" value="Pro_4_hyd_alph"/>
</dbReference>
<evidence type="ECO:0000256" key="4">
    <source>
        <dbReference type="ARBA" id="ARBA00022964"/>
    </source>
</evidence>
<dbReference type="GO" id="GO:0051213">
    <property type="term" value="F:dioxygenase activity"/>
    <property type="evidence" value="ECO:0007669"/>
    <property type="project" value="UniProtKB-KW"/>
</dbReference>
<name>A0A2B0LMQ6_BACCE</name>
<feature type="domain" description="Fe2OG dioxygenase" evidence="7">
    <location>
        <begin position="121"/>
        <end position="231"/>
    </location>
</feature>
<dbReference type="AlphaFoldDB" id="A0A2B0LMQ6"/>
<dbReference type="EMBL" id="NUWN01000078">
    <property type="protein sequence ID" value="PFK33292.1"/>
    <property type="molecule type" value="Genomic_DNA"/>
</dbReference>
<evidence type="ECO:0000256" key="5">
    <source>
        <dbReference type="ARBA" id="ARBA00023002"/>
    </source>
</evidence>
<sequence length="235" mass="26525">MYTTDETSVGKDTSKRIPKAYSCYIFQMNSEGKIYMKKPSNLLHADPFIGCYEKVVTQAECRQLIDLAKNNLEPSKVIGKSEQKTSTVRTSDTIGFQHHLTKLTLQICERIASIVDLPLNYAELLQIARYQVGGKFDAHFDTFNPSTDLGKMYLSENGQRIITALLYLNNVSAGGETSFPLLNIQVAPSEGTLLVFENCKKNSNERHALSIHEGRAVHEGEKWIATLWFHEKSQY</sequence>
<dbReference type="PANTHER" id="PTHR10869:SF246">
    <property type="entry name" value="TRANSMEMBRANE PROLYL 4-HYDROXYLASE"/>
    <property type="match status" value="1"/>
</dbReference>
<dbReference type="PROSITE" id="PS51471">
    <property type="entry name" value="FE2OG_OXY"/>
    <property type="match status" value="1"/>
</dbReference>
<dbReference type="Pfam" id="PF13640">
    <property type="entry name" value="2OG-FeII_Oxy_3"/>
    <property type="match status" value="1"/>
</dbReference>
<dbReference type="GO" id="GO:0005506">
    <property type="term" value="F:iron ion binding"/>
    <property type="evidence" value="ECO:0007669"/>
    <property type="project" value="InterPro"/>
</dbReference>
<dbReference type="Gene3D" id="2.60.120.620">
    <property type="entry name" value="q2cbj1_9rhob like domain"/>
    <property type="match status" value="1"/>
</dbReference>
<dbReference type="SMART" id="SM00702">
    <property type="entry name" value="P4Hc"/>
    <property type="match status" value="1"/>
</dbReference>
<dbReference type="InterPro" id="IPR005123">
    <property type="entry name" value="Oxoglu/Fe-dep_dioxygenase_dom"/>
</dbReference>
<keyword evidence="3" id="KW-0847">Vitamin C</keyword>
<dbReference type="Proteomes" id="UP000242656">
    <property type="component" value="Unassembled WGS sequence"/>
</dbReference>
<keyword evidence="4" id="KW-0223">Dioxygenase</keyword>
<dbReference type="GO" id="GO:0031418">
    <property type="term" value="F:L-ascorbic acid binding"/>
    <property type="evidence" value="ECO:0007669"/>
    <property type="project" value="UniProtKB-KW"/>
</dbReference>
<evidence type="ECO:0000313" key="8">
    <source>
        <dbReference type="EMBL" id="PFK33292.1"/>
    </source>
</evidence>
<evidence type="ECO:0000313" key="9">
    <source>
        <dbReference type="Proteomes" id="UP000242656"/>
    </source>
</evidence>
<keyword evidence="5" id="KW-0560">Oxidoreductase</keyword>
<evidence type="ECO:0000256" key="2">
    <source>
        <dbReference type="ARBA" id="ARBA00022723"/>
    </source>
</evidence>
<keyword evidence="6" id="KW-0408">Iron</keyword>
<evidence type="ECO:0000256" key="1">
    <source>
        <dbReference type="ARBA" id="ARBA00001961"/>
    </source>
</evidence>